<protein>
    <submittedName>
        <fullName evidence="1">Uncharacterized protein</fullName>
    </submittedName>
</protein>
<dbReference type="EMBL" id="OZ034819">
    <property type="protein sequence ID" value="CAL1395283.1"/>
    <property type="molecule type" value="Genomic_DNA"/>
</dbReference>
<dbReference type="AlphaFoldDB" id="A0AAV2FAM0"/>
<reference evidence="1 2" key="1">
    <citation type="submission" date="2024-04" db="EMBL/GenBank/DDBJ databases">
        <authorList>
            <person name="Fracassetti M."/>
        </authorList>
    </citation>
    <scope>NUCLEOTIDE SEQUENCE [LARGE SCALE GENOMIC DNA]</scope>
</reference>
<sequence>MMFNCVGLKKKKNPCFWFFEWKMGIGEACSGTSQHAKLVSTNKLLSSWYYNCCCYLAACSQLVKLEALWMKNLYDDQLMVVDDYDPLGHPLSDHEPYSGYHPFALEPAKNHKLG</sequence>
<organism evidence="1 2">
    <name type="scientific">Linum trigynum</name>
    <dbReference type="NCBI Taxonomy" id="586398"/>
    <lineage>
        <taxon>Eukaryota</taxon>
        <taxon>Viridiplantae</taxon>
        <taxon>Streptophyta</taxon>
        <taxon>Embryophyta</taxon>
        <taxon>Tracheophyta</taxon>
        <taxon>Spermatophyta</taxon>
        <taxon>Magnoliopsida</taxon>
        <taxon>eudicotyledons</taxon>
        <taxon>Gunneridae</taxon>
        <taxon>Pentapetalae</taxon>
        <taxon>rosids</taxon>
        <taxon>fabids</taxon>
        <taxon>Malpighiales</taxon>
        <taxon>Linaceae</taxon>
        <taxon>Linum</taxon>
    </lineage>
</organism>
<name>A0AAV2FAM0_9ROSI</name>
<gene>
    <name evidence="1" type="ORF">LTRI10_LOCUS35726</name>
</gene>
<keyword evidence="2" id="KW-1185">Reference proteome</keyword>
<accession>A0AAV2FAM0</accession>
<proteinExistence type="predicted"/>
<evidence type="ECO:0000313" key="2">
    <source>
        <dbReference type="Proteomes" id="UP001497516"/>
    </source>
</evidence>
<evidence type="ECO:0000313" key="1">
    <source>
        <dbReference type="EMBL" id="CAL1395283.1"/>
    </source>
</evidence>
<dbReference type="Proteomes" id="UP001497516">
    <property type="component" value="Chromosome 6"/>
</dbReference>